<dbReference type="SMART" id="SM00367">
    <property type="entry name" value="LRR_CC"/>
    <property type="match status" value="6"/>
</dbReference>
<protein>
    <submittedName>
        <fullName evidence="3">F-box/LRR-repeat protein 2</fullName>
    </submittedName>
</protein>
<dbReference type="EMBL" id="MU860006">
    <property type="protein sequence ID" value="KAK4242633.1"/>
    <property type="molecule type" value="Genomic_DNA"/>
</dbReference>
<evidence type="ECO:0000313" key="3">
    <source>
        <dbReference type="EMBL" id="KAK4242633.1"/>
    </source>
</evidence>
<feature type="compositionally biased region" description="Basic and acidic residues" evidence="1">
    <location>
        <begin position="571"/>
        <end position="581"/>
    </location>
</feature>
<gene>
    <name evidence="3" type="ORF">C8A03DRAFT_11245</name>
</gene>
<feature type="region of interest" description="Disordered" evidence="1">
    <location>
        <begin position="1"/>
        <end position="42"/>
    </location>
</feature>
<feature type="domain" description="F-box" evidence="2">
    <location>
        <begin position="156"/>
        <end position="202"/>
    </location>
</feature>
<dbReference type="InterPro" id="IPR001810">
    <property type="entry name" value="F-box_dom"/>
</dbReference>
<reference evidence="3" key="2">
    <citation type="submission" date="2023-05" db="EMBL/GenBank/DDBJ databases">
        <authorList>
            <consortium name="Lawrence Berkeley National Laboratory"/>
            <person name="Steindorff A."/>
            <person name="Hensen N."/>
            <person name="Bonometti L."/>
            <person name="Westerberg I."/>
            <person name="Brannstrom I.O."/>
            <person name="Guillou S."/>
            <person name="Cros-Aarteil S."/>
            <person name="Calhoun S."/>
            <person name="Haridas S."/>
            <person name="Kuo A."/>
            <person name="Mondo S."/>
            <person name="Pangilinan J."/>
            <person name="Riley R."/>
            <person name="Labutti K."/>
            <person name="Andreopoulos B."/>
            <person name="Lipzen A."/>
            <person name="Chen C."/>
            <person name="Yanf M."/>
            <person name="Daum C."/>
            <person name="Ng V."/>
            <person name="Clum A."/>
            <person name="Ohm R."/>
            <person name="Martin F."/>
            <person name="Silar P."/>
            <person name="Natvig D."/>
            <person name="Lalanne C."/>
            <person name="Gautier V."/>
            <person name="Ament-Velasquez S.L."/>
            <person name="Kruys A."/>
            <person name="Hutchinson M.I."/>
            <person name="Powell A.J."/>
            <person name="Barry K."/>
            <person name="Miller A.N."/>
            <person name="Grigoriev I.V."/>
            <person name="Debuchy R."/>
            <person name="Gladieux P."/>
            <person name="Thoren M.H."/>
            <person name="Johannesson H."/>
        </authorList>
    </citation>
    <scope>NUCLEOTIDE SEQUENCE</scope>
    <source>
        <strain evidence="3">CBS 532.94</strain>
    </source>
</reference>
<comment type="caution">
    <text evidence="3">The sequence shown here is derived from an EMBL/GenBank/DDBJ whole genome shotgun (WGS) entry which is preliminary data.</text>
</comment>
<dbReference type="GO" id="GO:0019005">
    <property type="term" value="C:SCF ubiquitin ligase complex"/>
    <property type="evidence" value="ECO:0007669"/>
    <property type="project" value="TreeGrafter"/>
</dbReference>
<name>A0AAN7CKW2_9PEZI</name>
<reference evidence="3" key="1">
    <citation type="journal article" date="2023" name="Mol. Phylogenet. Evol.">
        <title>Genome-scale phylogeny and comparative genomics of the fungal order Sordariales.</title>
        <authorList>
            <person name="Hensen N."/>
            <person name="Bonometti L."/>
            <person name="Westerberg I."/>
            <person name="Brannstrom I.O."/>
            <person name="Guillou S."/>
            <person name="Cros-Aarteil S."/>
            <person name="Calhoun S."/>
            <person name="Haridas S."/>
            <person name="Kuo A."/>
            <person name="Mondo S."/>
            <person name="Pangilinan J."/>
            <person name="Riley R."/>
            <person name="LaButti K."/>
            <person name="Andreopoulos B."/>
            <person name="Lipzen A."/>
            <person name="Chen C."/>
            <person name="Yan M."/>
            <person name="Daum C."/>
            <person name="Ng V."/>
            <person name="Clum A."/>
            <person name="Steindorff A."/>
            <person name="Ohm R.A."/>
            <person name="Martin F."/>
            <person name="Silar P."/>
            <person name="Natvig D.O."/>
            <person name="Lalanne C."/>
            <person name="Gautier V."/>
            <person name="Ament-Velasquez S.L."/>
            <person name="Kruys A."/>
            <person name="Hutchinson M.I."/>
            <person name="Powell A.J."/>
            <person name="Barry K."/>
            <person name="Miller A.N."/>
            <person name="Grigoriev I.V."/>
            <person name="Debuchy R."/>
            <person name="Gladieux P."/>
            <person name="Hiltunen Thoren M."/>
            <person name="Johannesson H."/>
        </authorList>
    </citation>
    <scope>NUCLEOTIDE SEQUENCE</scope>
    <source>
        <strain evidence="3">CBS 532.94</strain>
    </source>
</reference>
<dbReference type="SUPFAM" id="SSF81383">
    <property type="entry name" value="F-box domain"/>
    <property type="match status" value="1"/>
</dbReference>
<dbReference type="AlphaFoldDB" id="A0AAN7CKW2"/>
<dbReference type="InterPro" id="IPR032675">
    <property type="entry name" value="LRR_dom_sf"/>
</dbReference>
<keyword evidence="4" id="KW-1185">Reference proteome</keyword>
<accession>A0AAN7CKW2</accession>
<dbReference type="InterPro" id="IPR001611">
    <property type="entry name" value="Leu-rich_rpt"/>
</dbReference>
<dbReference type="InterPro" id="IPR036047">
    <property type="entry name" value="F-box-like_dom_sf"/>
</dbReference>
<organism evidence="3 4">
    <name type="scientific">Achaetomium macrosporum</name>
    <dbReference type="NCBI Taxonomy" id="79813"/>
    <lineage>
        <taxon>Eukaryota</taxon>
        <taxon>Fungi</taxon>
        <taxon>Dikarya</taxon>
        <taxon>Ascomycota</taxon>
        <taxon>Pezizomycotina</taxon>
        <taxon>Sordariomycetes</taxon>
        <taxon>Sordariomycetidae</taxon>
        <taxon>Sordariales</taxon>
        <taxon>Chaetomiaceae</taxon>
        <taxon>Achaetomium</taxon>
    </lineage>
</organism>
<dbReference type="InterPro" id="IPR006553">
    <property type="entry name" value="Leu-rich_rpt_Cys-con_subtyp"/>
</dbReference>
<dbReference type="Proteomes" id="UP001303760">
    <property type="component" value="Unassembled WGS sequence"/>
</dbReference>
<sequence>MAASDNIHSHPGTPSTPDIPDGVLTSDGTIGNGTAAPGKRQRLLRGLQRVSSSPSLARGRSASSSVLISHSGNISCVSLGWSSSSSGQSSTSSYFSQASAAGSSTTYASIPTSPIAESPGVDGFDSALAIRPVTCVPHASTTASLPAKAKKESKAFSLWVGLPPELKSHALSFLRPKELVRVSRVSKEFHKICFDGQLWTSLDASEFYREIPAESLAKIIESAGPFVKDLNLRGCVQVEHYKRAEVVAMACRNLINLTLEGCRNIQRSTLHSVLKANNRLVRLNLTALPAVNNATCKIISHCCPELEMLNVSWCKNMDARGVKFVVEGCRKLKDLRAGEIKGFNNEDVAKVIFRTNNLQRLVLPGCDDLDDITLRIMIQGPNPEIDWLTDRPIVPPRKLRHLDLNRCYRLTNAGVKTLGYLVPDLEGLQLSGITGLSDAALEPILASTPRLTHLELEDLNLTNSLLSKHLAKAPCAPSLEHLSVSSCGHIGDPGLLPVIRNCTRLKSIYMDNTLASDLVLAEAAAMVRERSAQAPRRQHNALPTVGLNLVCYDCQHIGWAGVREVLSRNTEAPHPRKEDRKGKGKATDAPPTLPIEIISLRCYHGWQMTVDEHTKRVLKGDIASARRLERKWADFMQATEEASVAGVGARRRRRRAREAQQAHDQEGAVGWAVATVGGRRRARTTSCAVM</sequence>
<dbReference type="PANTHER" id="PTHR13318">
    <property type="entry name" value="PARTNER OF PAIRED, ISOFORM B-RELATED"/>
    <property type="match status" value="1"/>
</dbReference>
<dbReference type="SUPFAM" id="SSF52047">
    <property type="entry name" value="RNI-like"/>
    <property type="match status" value="1"/>
</dbReference>
<dbReference type="GO" id="GO:0031146">
    <property type="term" value="P:SCF-dependent proteasomal ubiquitin-dependent protein catabolic process"/>
    <property type="evidence" value="ECO:0007669"/>
    <property type="project" value="TreeGrafter"/>
</dbReference>
<feature type="region of interest" description="Disordered" evidence="1">
    <location>
        <begin position="570"/>
        <end position="590"/>
    </location>
</feature>
<proteinExistence type="predicted"/>
<dbReference type="Pfam" id="PF12937">
    <property type="entry name" value="F-box-like"/>
    <property type="match status" value="1"/>
</dbReference>
<dbReference type="Gene3D" id="3.80.10.10">
    <property type="entry name" value="Ribonuclease Inhibitor"/>
    <property type="match status" value="2"/>
</dbReference>
<evidence type="ECO:0000259" key="2">
    <source>
        <dbReference type="PROSITE" id="PS50181"/>
    </source>
</evidence>
<dbReference type="Pfam" id="PF13516">
    <property type="entry name" value="LRR_6"/>
    <property type="match status" value="1"/>
</dbReference>
<evidence type="ECO:0000256" key="1">
    <source>
        <dbReference type="SAM" id="MobiDB-lite"/>
    </source>
</evidence>
<dbReference type="PROSITE" id="PS50181">
    <property type="entry name" value="FBOX"/>
    <property type="match status" value="1"/>
</dbReference>
<evidence type="ECO:0000313" key="4">
    <source>
        <dbReference type="Proteomes" id="UP001303760"/>
    </source>
</evidence>